<organism evidence="2 3">
    <name type="scientific">Actinoplanes subglobosus</name>
    <dbReference type="NCBI Taxonomy" id="1547892"/>
    <lineage>
        <taxon>Bacteria</taxon>
        <taxon>Bacillati</taxon>
        <taxon>Actinomycetota</taxon>
        <taxon>Actinomycetes</taxon>
        <taxon>Micromonosporales</taxon>
        <taxon>Micromonosporaceae</taxon>
        <taxon>Actinoplanes</taxon>
    </lineage>
</organism>
<gene>
    <name evidence="2" type="ORF">ACFO0C_37080</name>
</gene>
<keyword evidence="3" id="KW-1185">Reference proteome</keyword>
<accession>A0ABV8J2T0</accession>
<reference evidence="3" key="1">
    <citation type="journal article" date="2019" name="Int. J. Syst. Evol. Microbiol.">
        <title>The Global Catalogue of Microorganisms (GCM) 10K type strain sequencing project: providing services to taxonomists for standard genome sequencing and annotation.</title>
        <authorList>
            <consortium name="The Broad Institute Genomics Platform"/>
            <consortium name="The Broad Institute Genome Sequencing Center for Infectious Disease"/>
            <person name="Wu L."/>
            <person name="Ma J."/>
        </authorList>
    </citation>
    <scope>NUCLEOTIDE SEQUENCE [LARGE SCALE GENOMIC DNA]</scope>
    <source>
        <strain evidence="3">TBRC 5832</strain>
    </source>
</reference>
<dbReference type="RefSeq" id="WP_378071451.1">
    <property type="nucleotide sequence ID" value="NZ_JBHSBL010000024.1"/>
</dbReference>
<comment type="caution">
    <text evidence="2">The sequence shown here is derived from an EMBL/GenBank/DDBJ whole genome shotgun (WGS) entry which is preliminary data.</text>
</comment>
<name>A0ABV8J2T0_9ACTN</name>
<evidence type="ECO:0000313" key="3">
    <source>
        <dbReference type="Proteomes" id="UP001595867"/>
    </source>
</evidence>
<proteinExistence type="predicted"/>
<dbReference type="Proteomes" id="UP001595867">
    <property type="component" value="Unassembled WGS sequence"/>
</dbReference>
<dbReference type="EMBL" id="JBHSBL010000024">
    <property type="protein sequence ID" value="MFC4070579.1"/>
    <property type="molecule type" value="Genomic_DNA"/>
</dbReference>
<evidence type="ECO:0000256" key="1">
    <source>
        <dbReference type="SAM" id="MobiDB-lite"/>
    </source>
</evidence>
<evidence type="ECO:0000313" key="2">
    <source>
        <dbReference type="EMBL" id="MFC4070579.1"/>
    </source>
</evidence>
<sequence length="259" mass="28045">MLAVVLGAILTAGAAAGCTGRSDDSVPPSPSPSADPSLLHDDITDGVAVEDRGFSTYSVPGASATERVVGAAAVFRNKTDRPMKIHVQYRFVDSGGRGWRSSERDDWASVFSAGWAYLPPGQVVELGDGEQFTAEEAARVAGIVLYVYGEPTTPSVLLRARIDKLLLRPGVNGDWDYVSFDVDHSLARLSGPSYVMVFRSPDGRLIGGWFVDRAHWVDIEKSLPPGETDEYRRGTSRHTLPTLLPPDAQPADVTMYLWP</sequence>
<feature type="region of interest" description="Disordered" evidence="1">
    <location>
        <begin position="17"/>
        <end position="41"/>
    </location>
</feature>
<protein>
    <submittedName>
        <fullName evidence="2">Uncharacterized protein</fullName>
    </submittedName>
</protein>